<sequence>MFRRLLSAGLVAAFALSALPATARPDDERRGRGGEREERRDDRREDRKDDRKYWKERDKAERKYWKERDKEARKYERHRYERDDDDQGDRGHRRYRAPAWMDGYWRPGDTRRYVALVPGDPSRCYVFLDGRWVLRQIRDPRARLDLEGAFRLPVAPPPVAPPRLGVDLHVVLFN</sequence>
<accession>A0ABQ5PTC6</accession>
<feature type="signal peptide" evidence="2">
    <location>
        <begin position="1"/>
        <end position="23"/>
    </location>
</feature>
<gene>
    <name evidence="3" type="ORF">GETHED_00580</name>
</gene>
<keyword evidence="2" id="KW-0732">Signal</keyword>
<protein>
    <submittedName>
        <fullName evidence="3">Uncharacterized protein</fullName>
    </submittedName>
</protein>
<dbReference type="Proteomes" id="UP001165044">
    <property type="component" value="Unassembled WGS sequence"/>
</dbReference>
<dbReference type="EMBL" id="BSDC01000001">
    <property type="protein sequence ID" value="GLH65694.1"/>
    <property type="molecule type" value="Genomic_DNA"/>
</dbReference>
<feature type="region of interest" description="Disordered" evidence="1">
    <location>
        <begin position="65"/>
        <end position="93"/>
    </location>
</feature>
<feature type="compositionally biased region" description="Basic and acidic residues" evidence="1">
    <location>
        <begin position="24"/>
        <end position="51"/>
    </location>
</feature>
<feature type="region of interest" description="Disordered" evidence="1">
    <location>
        <begin position="17"/>
        <end position="51"/>
    </location>
</feature>
<feature type="compositionally biased region" description="Basic and acidic residues" evidence="1">
    <location>
        <begin position="65"/>
        <end position="82"/>
    </location>
</feature>
<dbReference type="RefSeq" id="WP_285605784.1">
    <property type="nucleotide sequence ID" value="NZ_BSDC01000001.1"/>
</dbReference>
<evidence type="ECO:0000313" key="4">
    <source>
        <dbReference type="Proteomes" id="UP001165044"/>
    </source>
</evidence>
<proteinExistence type="predicted"/>
<evidence type="ECO:0000313" key="3">
    <source>
        <dbReference type="EMBL" id="GLH65694.1"/>
    </source>
</evidence>
<keyword evidence="4" id="KW-1185">Reference proteome</keyword>
<organism evidence="3 4">
    <name type="scientific">Geothrix edaphica</name>
    <dbReference type="NCBI Taxonomy" id="2927976"/>
    <lineage>
        <taxon>Bacteria</taxon>
        <taxon>Pseudomonadati</taxon>
        <taxon>Acidobacteriota</taxon>
        <taxon>Holophagae</taxon>
        <taxon>Holophagales</taxon>
        <taxon>Holophagaceae</taxon>
        <taxon>Geothrix</taxon>
    </lineage>
</organism>
<evidence type="ECO:0000256" key="2">
    <source>
        <dbReference type="SAM" id="SignalP"/>
    </source>
</evidence>
<evidence type="ECO:0000256" key="1">
    <source>
        <dbReference type="SAM" id="MobiDB-lite"/>
    </source>
</evidence>
<name>A0ABQ5PTC6_9BACT</name>
<reference evidence="3" key="1">
    <citation type="journal article" date="2023" name="Antonie Van Leeuwenhoek">
        <title>Mesoterricola silvestris gen. nov., sp. nov., Mesoterricola sediminis sp. nov., Geothrix oryzae sp. nov., Geothrix edaphica sp. nov., Geothrix rubra sp. nov., and Geothrix limicola sp. nov., six novel members of Acidobacteriota isolated from soils.</title>
        <authorList>
            <person name="Itoh H."/>
            <person name="Sugisawa Y."/>
            <person name="Mise K."/>
            <person name="Xu Z."/>
            <person name="Kuniyasu M."/>
            <person name="Ushijima N."/>
            <person name="Kawano K."/>
            <person name="Kobayashi E."/>
            <person name="Shiratori Y."/>
            <person name="Masuda Y."/>
            <person name="Senoo K."/>
        </authorList>
    </citation>
    <scope>NUCLEOTIDE SEQUENCE</scope>
    <source>
        <strain evidence="3">Red802</strain>
    </source>
</reference>
<feature type="chain" id="PRO_5046144706" evidence="2">
    <location>
        <begin position="24"/>
        <end position="174"/>
    </location>
</feature>
<comment type="caution">
    <text evidence="3">The sequence shown here is derived from an EMBL/GenBank/DDBJ whole genome shotgun (WGS) entry which is preliminary data.</text>
</comment>